<feature type="domain" description="Bacterial transcriptional activator" evidence="2">
    <location>
        <begin position="76"/>
        <end position="200"/>
    </location>
</feature>
<dbReference type="Pfam" id="PF03704">
    <property type="entry name" value="BTAD"/>
    <property type="match status" value="1"/>
</dbReference>
<dbReference type="Proteomes" id="UP000664167">
    <property type="component" value="Unassembled WGS sequence"/>
</dbReference>
<dbReference type="RefSeq" id="WP_206961320.1">
    <property type="nucleotide sequence ID" value="NZ_BAAAJJ010000031.1"/>
</dbReference>
<dbReference type="Gene3D" id="1.25.40.10">
    <property type="entry name" value="Tetratricopeptide repeat domain"/>
    <property type="match status" value="1"/>
</dbReference>
<proteinExistence type="predicted"/>
<dbReference type="InterPro" id="IPR005158">
    <property type="entry name" value="BTAD"/>
</dbReference>
<dbReference type="InterPro" id="IPR011990">
    <property type="entry name" value="TPR-like_helical_dom_sf"/>
</dbReference>
<evidence type="ECO:0000313" key="3">
    <source>
        <dbReference type="EMBL" id="MBO0511918.1"/>
    </source>
</evidence>
<dbReference type="AlphaFoldDB" id="A0A939F4T6"/>
<protein>
    <submittedName>
        <fullName evidence="3">Bacterial transcriptional activator domain-containing protein</fullName>
    </submittedName>
</protein>
<dbReference type="GO" id="GO:0000160">
    <property type="term" value="P:phosphorelay signal transduction system"/>
    <property type="evidence" value="ECO:0007669"/>
    <property type="project" value="UniProtKB-KW"/>
</dbReference>
<dbReference type="EMBL" id="JAFLRJ010000076">
    <property type="protein sequence ID" value="MBO0511918.1"/>
    <property type="molecule type" value="Genomic_DNA"/>
</dbReference>
<sequence length="237" mass="26606">MTVALELASWLVLQQGATRHQIDEVLSPGGRINRGTRSTRLRELRMRLGQDPDGNFHFPHVNSQPDKAYRLAGVSCDWINFQHLTRTEHPAGSTEREEALLQALQLVRGRPFTGVAARRYTWAEDLTQDIIKTVVHVADELADINLQRGDGRGALWAATRGLHVAREAEQLWRHKFRALTLLGQDAELEDSIRSLESNLLEWGCTMEEETNETIRLLQAPATAPPRTAPNQGCATPH</sequence>
<evidence type="ECO:0000313" key="4">
    <source>
        <dbReference type="Proteomes" id="UP000664167"/>
    </source>
</evidence>
<keyword evidence="4" id="KW-1185">Reference proteome</keyword>
<gene>
    <name evidence="3" type="ORF">J0695_08825</name>
</gene>
<evidence type="ECO:0000256" key="1">
    <source>
        <dbReference type="ARBA" id="ARBA00023012"/>
    </source>
</evidence>
<name>A0A939F4T6_9ACTN</name>
<reference evidence="3" key="1">
    <citation type="submission" date="2021-03" db="EMBL/GenBank/DDBJ databases">
        <title>Streptomyces poriferae sp. nov., a novel marine sponge-derived Actinobacteria species with anti-MRSA activity.</title>
        <authorList>
            <person name="Sandoval-Powers M."/>
            <person name="Kralova S."/>
            <person name="Nguyen G.-S."/>
            <person name="Fawwal D."/>
            <person name="Degnes K."/>
            <person name="Klinkenberg G."/>
            <person name="Sletta H."/>
            <person name="Wentzel A."/>
            <person name="Liles M.R."/>
        </authorList>
    </citation>
    <scope>NUCLEOTIDE SEQUENCE</scope>
    <source>
        <strain evidence="3">DSM 41794</strain>
    </source>
</reference>
<evidence type="ECO:0000259" key="2">
    <source>
        <dbReference type="SMART" id="SM01043"/>
    </source>
</evidence>
<accession>A0A939F4T6</accession>
<dbReference type="SMART" id="SM01043">
    <property type="entry name" value="BTAD"/>
    <property type="match status" value="1"/>
</dbReference>
<comment type="caution">
    <text evidence="3">The sequence shown here is derived from an EMBL/GenBank/DDBJ whole genome shotgun (WGS) entry which is preliminary data.</text>
</comment>
<organism evidence="3 4">
    <name type="scientific">Streptomyces beijiangensis</name>
    <dbReference type="NCBI Taxonomy" id="163361"/>
    <lineage>
        <taxon>Bacteria</taxon>
        <taxon>Bacillati</taxon>
        <taxon>Actinomycetota</taxon>
        <taxon>Actinomycetes</taxon>
        <taxon>Kitasatosporales</taxon>
        <taxon>Streptomycetaceae</taxon>
        <taxon>Streptomyces</taxon>
    </lineage>
</organism>
<keyword evidence="1" id="KW-0902">Two-component regulatory system</keyword>